<keyword evidence="2" id="KW-1185">Reference proteome</keyword>
<sequence length="128" mass="14665">MQYDFPIVPLCTPRHVRPRVPLMVSGYALAREELDAYGDRYGLLDDSGPLNLFFVIVDHVAARLPAAKRRIARVRKPGDRLLSTCFVIASNRNSRRRDGVNDRVLIKQLQEILQVQGPPQWYVMATDY</sequence>
<accession>A0A1C7MC61</accession>
<evidence type="ECO:0000313" key="2">
    <source>
        <dbReference type="Proteomes" id="UP000092993"/>
    </source>
</evidence>
<organism evidence="1 2">
    <name type="scientific">Grifola frondosa</name>
    <name type="common">Maitake</name>
    <name type="synonym">Polyporus frondosus</name>
    <dbReference type="NCBI Taxonomy" id="5627"/>
    <lineage>
        <taxon>Eukaryota</taxon>
        <taxon>Fungi</taxon>
        <taxon>Dikarya</taxon>
        <taxon>Basidiomycota</taxon>
        <taxon>Agaricomycotina</taxon>
        <taxon>Agaricomycetes</taxon>
        <taxon>Polyporales</taxon>
        <taxon>Grifolaceae</taxon>
        <taxon>Grifola</taxon>
    </lineage>
</organism>
<protein>
    <submittedName>
        <fullName evidence="1">Uncharacterized protein</fullName>
    </submittedName>
</protein>
<proteinExistence type="predicted"/>
<reference evidence="1 2" key="1">
    <citation type="submission" date="2016-03" db="EMBL/GenBank/DDBJ databases">
        <title>Whole genome sequencing of Grifola frondosa 9006-11.</title>
        <authorList>
            <person name="Min B."/>
            <person name="Park H."/>
            <person name="Kim J.-G."/>
            <person name="Cho H."/>
            <person name="Oh Y.-L."/>
            <person name="Kong W.-S."/>
            <person name="Choi I.-G."/>
        </authorList>
    </citation>
    <scope>NUCLEOTIDE SEQUENCE [LARGE SCALE GENOMIC DNA]</scope>
    <source>
        <strain evidence="1 2">9006-11</strain>
    </source>
</reference>
<evidence type="ECO:0000313" key="1">
    <source>
        <dbReference type="EMBL" id="OBZ74495.1"/>
    </source>
</evidence>
<comment type="caution">
    <text evidence="1">The sequence shown here is derived from an EMBL/GenBank/DDBJ whole genome shotgun (WGS) entry which is preliminary data.</text>
</comment>
<dbReference type="AlphaFoldDB" id="A0A1C7MC61"/>
<dbReference type="EMBL" id="LUGG01000005">
    <property type="protein sequence ID" value="OBZ74495.1"/>
    <property type="molecule type" value="Genomic_DNA"/>
</dbReference>
<dbReference type="Proteomes" id="UP000092993">
    <property type="component" value="Unassembled WGS sequence"/>
</dbReference>
<gene>
    <name evidence="1" type="ORF">A0H81_05334</name>
</gene>
<name>A0A1C7MC61_GRIFR</name>